<comment type="catalytic activity">
    <reaction evidence="1 18 19">
        <text>(6R)-NADHX = (6S)-NADHX</text>
        <dbReference type="Rhea" id="RHEA:32215"/>
        <dbReference type="ChEBI" id="CHEBI:64074"/>
        <dbReference type="ChEBI" id="CHEBI:64075"/>
        <dbReference type="EC" id="5.1.99.6"/>
    </reaction>
</comment>
<gene>
    <name evidence="18" type="primary">nnrE</name>
    <name evidence="17" type="synonym">nnrD</name>
    <name evidence="22" type="ORF">Q644_10325</name>
</gene>
<comment type="similarity">
    <text evidence="4 19">In the C-terminal section; belongs to the NnrD/CARKD family.</text>
</comment>
<dbReference type="InterPro" id="IPR000631">
    <property type="entry name" value="CARKD"/>
</dbReference>
<comment type="cofactor">
    <cofactor evidence="17">
        <name>Mg(2+)</name>
        <dbReference type="ChEBI" id="CHEBI:18420"/>
    </cofactor>
</comment>
<evidence type="ECO:0000256" key="15">
    <source>
        <dbReference type="ARBA" id="ARBA00048238"/>
    </source>
</evidence>
<evidence type="ECO:0000256" key="7">
    <source>
        <dbReference type="ARBA" id="ARBA00022840"/>
    </source>
</evidence>
<dbReference type="PIRSF" id="PIRSF017184">
    <property type="entry name" value="Nnr"/>
    <property type="match status" value="1"/>
</dbReference>
<evidence type="ECO:0000256" key="16">
    <source>
        <dbReference type="ARBA" id="ARBA00049209"/>
    </source>
</evidence>
<dbReference type="InterPro" id="IPR017953">
    <property type="entry name" value="Carbohydrate_kinase_pred_CS"/>
</dbReference>
<dbReference type="SUPFAM" id="SSF64153">
    <property type="entry name" value="YjeF N-terminal domain-like"/>
    <property type="match status" value="1"/>
</dbReference>
<dbReference type="SUPFAM" id="SSF53613">
    <property type="entry name" value="Ribokinase-like"/>
    <property type="match status" value="1"/>
</dbReference>
<comment type="function">
    <text evidence="18">Catalyzes the epimerization of the S- and R-forms of NAD(P)HX, a damaged form of NAD(P)H that is a result of enzymatic or heat-dependent hydration. This is a prerequisite for the S-specific NAD(P)H-hydrate dehydratase to allow the repair of both epimers of NAD(P)HX.</text>
</comment>
<dbReference type="GO" id="GO:0052855">
    <property type="term" value="F:ADP-dependent NAD(P)H-hydrate dehydratase activity"/>
    <property type="evidence" value="ECO:0007669"/>
    <property type="project" value="UniProtKB-UniRule"/>
</dbReference>
<evidence type="ECO:0000256" key="2">
    <source>
        <dbReference type="ARBA" id="ARBA00000909"/>
    </source>
</evidence>
<comment type="caution">
    <text evidence="17">Lacks conserved residue(s) required for the propagation of feature annotation.</text>
</comment>
<dbReference type="HAMAP" id="MF_01965">
    <property type="entry name" value="NADHX_dehydratase"/>
    <property type="match status" value="1"/>
</dbReference>
<keyword evidence="11 18" id="KW-0413">Isomerase</keyword>
<dbReference type="CDD" id="cd01171">
    <property type="entry name" value="YXKO-related"/>
    <property type="match status" value="1"/>
</dbReference>
<comment type="function">
    <text evidence="17">Catalyzes the dehydration of the S-form of NAD(P)HX at the expense of ADP, which is converted to AMP. Together with NAD(P)HX epimerase, which catalyzes the epimerization of the S- and R-forms, the enzyme allows the repair of both epimers of NAD(P)HX, a damaged form of NAD(P)H that is a result of enzymatic or heat-dependent hydration.</text>
</comment>
<evidence type="ECO:0000256" key="3">
    <source>
        <dbReference type="ARBA" id="ARBA00006001"/>
    </source>
</evidence>
<evidence type="ECO:0000313" key="22">
    <source>
        <dbReference type="EMBL" id="ERL99573.1"/>
    </source>
</evidence>
<feature type="binding site" evidence="17">
    <location>
        <position position="257"/>
    </location>
    <ligand>
        <name>(6S)-NADPHX</name>
        <dbReference type="ChEBI" id="CHEBI:64076"/>
    </ligand>
</feature>
<evidence type="ECO:0000256" key="4">
    <source>
        <dbReference type="ARBA" id="ARBA00009524"/>
    </source>
</evidence>
<feature type="binding site" evidence="17">
    <location>
        <position position="446"/>
    </location>
    <ligand>
        <name>(6S)-NADPHX</name>
        <dbReference type="ChEBI" id="CHEBI:64076"/>
    </ligand>
</feature>
<evidence type="ECO:0000256" key="9">
    <source>
        <dbReference type="ARBA" id="ARBA00022958"/>
    </source>
</evidence>
<dbReference type="GO" id="GO:0005524">
    <property type="term" value="F:ATP binding"/>
    <property type="evidence" value="ECO:0007669"/>
    <property type="project" value="UniProtKB-UniRule"/>
</dbReference>
<evidence type="ECO:0000256" key="19">
    <source>
        <dbReference type="PIRNR" id="PIRNR017184"/>
    </source>
</evidence>
<feature type="binding site" evidence="17">
    <location>
        <position position="445"/>
    </location>
    <ligand>
        <name>AMP</name>
        <dbReference type="ChEBI" id="CHEBI:456215"/>
    </ligand>
</feature>
<dbReference type="EC" id="4.2.1.136" evidence="19"/>
<evidence type="ECO:0000256" key="1">
    <source>
        <dbReference type="ARBA" id="ARBA00000013"/>
    </source>
</evidence>
<evidence type="ECO:0000256" key="6">
    <source>
        <dbReference type="ARBA" id="ARBA00022741"/>
    </source>
</evidence>
<feature type="binding site" evidence="18">
    <location>
        <begin position="124"/>
        <end position="130"/>
    </location>
    <ligand>
        <name>(6S)-NADPHX</name>
        <dbReference type="ChEBI" id="CHEBI:64076"/>
    </ligand>
</feature>
<feature type="binding site" evidence="17">
    <location>
        <position position="320"/>
    </location>
    <ligand>
        <name>(6S)-NADPHX</name>
        <dbReference type="ChEBI" id="CHEBI:64076"/>
    </ligand>
</feature>
<keyword evidence="8 17" id="KW-0521">NADP</keyword>
<evidence type="ECO:0000256" key="10">
    <source>
        <dbReference type="ARBA" id="ARBA00023027"/>
    </source>
</evidence>
<dbReference type="HAMAP" id="MF_01966">
    <property type="entry name" value="NADHX_epimerase"/>
    <property type="match status" value="1"/>
</dbReference>
<feature type="binding site" evidence="18">
    <location>
        <position position="59"/>
    </location>
    <ligand>
        <name>K(+)</name>
        <dbReference type="ChEBI" id="CHEBI:29103"/>
    </ligand>
</feature>
<comment type="function">
    <text evidence="14 19">Bifunctional enzyme that catalyzes the epimerization of the S- and R-forms of NAD(P)HX and the dehydration of the S-form of NAD(P)HX at the expense of ADP, which is converted to AMP. This allows the repair of both epimers of NAD(P)HX, a damaged form of NAD(P)H that is a result of enzymatic or heat-dependent hydration.</text>
</comment>
<comment type="catalytic activity">
    <reaction evidence="16 17 19">
        <text>(6S)-NADPHX + ADP = AMP + phosphate + NADPH + H(+)</text>
        <dbReference type="Rhea" id="RHEA:32235"/>
        <dbReference type="ChEBI" id="CHEBI:15378"/>
        <dbReference type="ChEBI" id="CHEBI:43474"/>
        <dbReference type="ChEBI" id="CHEBI:57783"/>
        <dbReference type="ChEBI" id="CHEBI:64076"/>
        <dbReference type="ChEBI" id="CHEBI:456215"/>
        <dbReference type="ChEBI" id="CHEBI:456216"/>
        <dbReference type="EC" id="4.2.1.136"/>
    </reaction>
</comment>
<evidence type="ECO:0000256" key="14">
    <source>
        <dbReference type="ARBA" id="ARBA00025153"/>
    </source>
</evidence>
<dbReference type="Proteomes" id="UP000016842">
    <property type="component" value="Unassembled WGS sequence"/>
</dbReference>
<dbReference type="GO" id="GO:0052856">
    <property type="term" value="F:NAD(P)HX epimerase activity"/>
    <property type="evidence" value="ECO:0007669"/>
    <property type="project" value="UniProtKB-UniRule"/>
</dbReference>
<evidence type="ECO:0000259" key="21">
    <source>
        <dbReference type="PROSITE" id="PS51385"/>
    </source>
</evidence>
<comment type="catalytic activity">
    <reaction evidence="15 17 19">
        <text>(6S)-NADHX + ADP = AMP + phosphate + NADH + H(+)</text>
        <dbReference type="Rhea" id="RHEA:32223"/>
        <dbReference type="ChEBI" id="CHEBI:15378"/>
        <dbReference type="ChEBI" id="CHEBI:43474"/>
        <dbReference type="ChEBI" id="CHEBI:57945"/>
        <dbReference type="ChEBI" id="CHEBI:64074"/>
        <dbReference type="ChEBI" id="CHEBI:456215"/>
        <dbReference type="ChEBI" id="CHEBI:456216"/>
        <dbReference type="EC" id="4.2.1.136"/>
    </reaction>
</comment>
<feature type="binding site" evidence="18">
    <location>
        <position position="157"/>
    </location>
    <ligand>
        <name>K(+)</name>
        <dbReference type="ChEBI" id="CHEBI:29103"/>
    </ligand>
</feature>
<dbReference type="InterPro" id="IPR004443">
    <property type="entry name" value="YjeF_N_dom"/>
</dbReference>
<keyword evidence="7 17" id="KW-0067">ATP-binding</keyword>
<dbReference type="InterPro" id="IPR036652">
    <property type="entry name" value="YjeF_N_dom_sf"/>
</dbReference>
<feature type="domain" description="YjeF N-terminal" evidence="21">
    <location>
        <begin position="10"/>
        <end position="212"/>
    </location>
</feature>
<protein>
    <recommendedName>
        <fullName evidence="19">Bifunctional NAD(P)H-hydrate repair enzyme</fullName>
    </recommendedName>
    <alternativeName>
        <fullName evidence="19">Nicotinamide nucleotide repair protein</fullName>
    </alternativeName>
    <domain>
        <recommendedName>
            <fullName evidence="19">ADP-dependent (S)-NAD(P)H-hydrate dehydratase</fullName>
            <ecNumber evidence="19">4.2.1.136</ecNumber>
        </recommendedName>
        <alternativeName>
            <fullName evidence="19">ADP-dependent NAD(P)HX dehydratase</fullName>
        </alternativeName>
    </domain>
    <domain>
        <recommendedName>
            <fullName evidence="19">NAD(P)H-hydrate epimerase</fullName>
            <ecNumber evidence="19">5.1.99.6</ecNumber>
        </recommendedName>
    </domain>
</protein>
<dbReference type="Gene3D" id="3.40.50.10260">
    <property type="entry name" value="YjeF N-terminal domain"/>
    <property type="match status" value="1"/>
</dbReference>
<feature type="binding site" evidence="18">
    <location>
        <begin position="58"/>
        <end position="62"/>
    </location>
    <ligand>
        <name>(6S)-NADPHX</name>
        <dbReference type="ChEBI" id="CHEBI:64076"/>
    </ligand>
</feature>
<evidence type="ECO:0000256" key="17">
    <source>
        <dbReference type="HAMAP-Rule" id="MF_01965"/>
    </source>
</evidence>
<evidence type="ECO:0000256" key="12">
    <source>
        <dbReference type="ARBA" id="ARBA00023239"/>
    </source>
</evidence>
<dbReference type="PROSITE" id="PS51385">
    <property type="entry name" value="YJEF_N"/>
    <property type="match status" value="1"/>
</dbReference>
<keyword evidence="13" id="KW-0511">Multifunctional enzyme</keyword>
<evidence type="ECO:0000313" key="23">
    <source>
        <dbReference type="Proteomes" id="UP000016842"/>
    </source>
</evidence>
<dbReference type="GO" id="GO:0110051">
    <property type="term" value="P:metabolite repair"/>
    <property type="evidence" value="ECO:0007669"/>
    <property type="project" value="TreeGrafter"/>
</dbReference>
<keyword evidence="6 17" id="KW-0547">Nucleotide-binding</keyword>
<dbReference type="EMBL" id="ASXJ01000376">
    <property type="protein sequence ID" value="ERL99573.1"/>
    <property type="molecule type" value="Genomic_DNA"/>
</dbReference>
<feature type="binding site" evidence="18">
    <location>
        <position position="154"/>
    </location>
    <ligand>
        <name>(6S)-NADPHX</name>
        <dbReference type="ChEBI" id="CHEBI:64076"/>
    </ligand>
</feature>
<sequence length="506" mass="52044">MYELLTPHEMAEADRQTIKAGIKDGFSLMLAAGRAVAEVAQGMFARTSPVAVLCGPGNNGGDGYVAAQFLLEAGLEVMCFASAPPQKGSDAMRASLFYKGGPVSNLGEFSAVSFGGGVIDALFGAGLARDIQGGAEAVAIDALNSSDVPVVAVDLPSGISGETGEVLGTAIRARATVTFFRKKPGHLLQPGRAHCGGVLHVADIGIPDHILAAIEPHTFENAPELWEGALPVLGVETYKYSRGHAAVFSGGPHSTGAARLSALAAARIGAGAVTLLSPPDAMAINAANLTSIMVRETRSLKDVRQFFAERKVGAAVLGPGYGNPAFAREHALFLADGGLEGYHGLVLDADGITAFEQNPNELFDRRQDARSALVLTPHEGEFRRLFPDIAKAAVSKIEKAREAARRANAVIVYKGGPDSVIAEPGGGVAVVNANGTPLLATAGSGDVLTGIVCGLLAQGMPAFAGACAAVWIHADAARRFGHGLIAEDLPAQLPAVLSALARASRN</sequence>
<comment type="cofactor">
    <cofactor evidence="18 19">
        <name>K(+)</name>
        <dbReference type="ChEBI" id="CHEBI:29103"/>
    </cofactor>
    <text evidence="18 19">Binds 1 potassium ion per subunit.</text>
</comment>
<comment type="similarity">
    <text evidence="17">Belongs to the NnrD/CARKD family.</text>
</comment>
<proteinExistence type="inferred from homology"/>
<keyword evidence="12 17" id="KW-0456">Lyase</keyword>
<comment type="catalytic activity">
    <reaction evidence="2 18 19">
        <text>(6R)-NADPHX = (6S)-NADPHX</text>
        <dbReference type="Rhea" id="RHEA:32227"/>
        <dbReference type="ChEBI" id="CHEBI:64076"/>
        <dbReference type="ChEBI" id="CHEBI:64077"/>
        <dbReference type="EC" id="5.1.99.6"/>
    </reaction>
</comment>
<dbReference type="Pfam" id="PF03853">
    <property type="entry name" value="YjeF_N"/>
    <property type="match status" value="1"/>
</dbReference>
<dbReference type="PANTHER" id="PTHR12592:SF0">
    <property type="entry name" value="ATP-DEPENDENT (S)-NAD(P)H-HYDRATE DEHYDRATASE"/>
    <property type="match status" value="1"/>
</dbReference>
<dbReference type="PROSITE" id="PS01050">
    <property type="entry name" value="YJEF_C_2"/>
    <property type="match status" value="1"/>
</dbReference>
<feature type="binding site" evidence="17">
    <location>
        <position position="378"/>
    </location>
    <ligand>
        <name>(6S)-NADPHX</name>
        <dbReference type="ChEBI" id="CHEBI:64076"/>
    </ligand>
</feature>
<evidence type="ECO:0000256" key="8">
    <source>
        <dbReference type="ARBA" id="ARBA00022857"/>
    </source>
</evidence>
<feature type="domain" description="YjeF C-terminal" evidence="20">
    <location>
        <begin position="222"/>
        <end position="500"/>
    </location>
</feature>
<dbReference type="AlphaFoldDB" id="U4V4I5"/>
<organism evidence="22 23">
    <name type="scientific">Brucella intermedia 229E</name>
    <dbReference type="NCBI Taxonomy" id="1337887"/>
    <lineage>
        <taxon>Bacteria</taxon>
        <taxon>Pseudomonadati</taxon>
        <taxon>Pseudomonadota</taxon>
        <taxon>Alphaproteobacteria</taxon>
        <taxon>Hyphomicrobiales</taxon>
        <taxon>Brucellaceae</taxon>
        <taxon>Brucella/Ochrobactrum group</taxon>
        <taxon>Brucella</taxon>
    </lineage>
</organism>
<evidence type="ECO:0000256" key="13">
    <source>
        <dbReference type="ARBA" id="ARBA00023268"/>
    </source>
</evidence>
<evidence type="ECO:0000256" key="5">
    <source>
        <dbReference type="ARBA" id="ARBA00022723"/>
    </source>
</evidence>
<keyword evidence="5 18" id="KW-0479">Metal-binding</keyword>
<accession>U4V4I5</accession>
<dbReference type="InterPro" id="IPR029056">
    <property type="entry name" value="Ribokinase-like"/>
</dbReference>
<comment type="subunit">
    <text evidence="17">Homotetramer.</text>
</comment>
<comment type="caution">
    <text evidence="22">The sequence shown here is derived from an EMBL/GenBank/DDBJ whole genome shotgun (WGS) entry which is preliminary data.</text>
</comment>
<comment type="similarity">
    <text evidence="3 19">In the N-terminal section; belongs to the NnrE/AIBP family.</text>
</comment>
<name>U4V4I5_9HYPH</name>
<reference evidence="22 23" key="1">
    <citation type="journal article" date="2014" name="FEMS Microbiol. Lett.">
        <title>Genome sequencing analysis reveals virulence-related gene content of Ochrobactrum intermedium strain 229E, a urease-positive strain isolated from the human gastric niche.</title>
        <authorList>
            <person name="Kulkarni G.J."/>
            <person name="Shetty S."/>
            <person name="Dharne M.S."/>
            <person name="Shouche Y.S."/>
        </authorList>
    </citation>
    <scope>NUCLEOTIDE SEQUENCE [LARGE SCALE GENOMIC DNA]</scope>
    <source>
        <strain evidence="22 23">229E</strain>
    </source>
</reference>
<dbReference type="EC" id="5.1.99.6" evidence="19"/>
<comment type="similarity">
    <text evidence="18">Belongs to the NnrE/AIBP family.</text>
</comment>
<dbReference type="NCBIfam" id="TIGR00196">
    <property type="entry name" value="yjeF_cterm"/>
    <property type="match status" value="1"/>
</dbReference>
<evidence type="ECO:0000256" key="18">
    <source>
        <dbReference type="HAMAP-Rule" id="MF_01966"/>
    </source>
</evidence>
<dbReference type="Gene3D" id="3.40.1190.20">
    <property type="match status" value="1"/>
</dbReference>
<dbReference type="GO" id="GO:0046496">
    <property type="term" value="P:nicotinamide nucleotide metabolic process"/>
    <property type="evidence" value="ECO:0007669"/>
    <property type="project" value="UniProtKB-UniRule"/>
</dbReference>
<keyword evidence="9 18" id="KW-0630">Potassium</keyword>
<dbReference type="InterPro" id="IPR030677">
    <property type="entry name" value="Nnr"/>
</dbReference>
<dbReference type="PATRIC" id="fig|1337887.3.peg.5540"/>
<dbReference type="NCBIfam" id="TIGR00197">
    <property type="entry name" value="yjeF_nterm"/>
    <property type="match status" value="1"/>
</dbReference>
<evidence type="ECO:0000259" key="20">
    <source>
        <dbReference type="PROSITE" id="PS51383"/>
    </source>
</evidence>
<dbReference type="Pfam" id="PF01256">
    <property type="entry name" value="Carb_kinase"/>
    <property type="match status" value="1"/>
</dbReference>
<feature type="binding site" evidence="18">
    <location>
        <position position="120"/>
    </location>
    <ligand>
        <name>K(+)</name>
        <dbReference type="ChEBI" id="CHEBI:29103"/>
    </ligand>
</feature>
<evidence type="ECO:0000256" key="11">
    <source>
        <dbReference type="ARBA" id="ARBA00023235"/>
    </source>
</evidence>
<keyword evidence="10 17" id="KW-0520">NAD</keyword>
<dbReference type="GO" id="GO:0046872">
    <property type="term" value="F:metal ion binding"/>
    <property type="evidence" value="ECO:0007669"/>
    <property type="project" value="UniProtKB-UniRule"/>
</dbReference>
<dbReference type="PANTHER" id="PTHR12592">
    <property type="entry name" value="ATP-DEPENDENT (S)-NAD(P)H-HYDRATE DEHYDRATASE FAMILY MEMBER"/>
    <property type="match status" value="1"/>
</dbReference>
<dbReference type="PROSITE" id="PS51383">
    <property type="entry name" value="YJEF_C_3"/>
    <property type="match status" value="1"/>
</dbReference>